<evidence type="ECO:0000259" key="7">
    <source>
        <dbReference type="PROSITE" id="PS50110"/>
    </source>
</evidence>
<dbReference type="InterPro" id="IPR002078">
    <property type="entry name" value="Sigma_54_int"/>
</dbReference>
<dbReference type="InterPro" id="IPR003593">
    <property type="entry name" value="AAA+_ATPase"/>
</dbReference>
<dbReference type="Pfam" id="PF00158">
    <property type="entry name" value="Sigma54_activat"/>
    <property type="match status" value="1"/>
</dbReference>
<protein>
    <submittedName>
        <fullName evidence="8">DNA-binding transcriptional response regulator, NtrC family, contains REC, AAA-type ATPase, and a Fis-type DNA-binding domains</fullName>
    </submittedName>
</protein>
<dbReference type="Gene3D" id="1.10.10.60">
    <property type="entry name" value="Homeodomain-like"/>
    <property type="match status" value="1"/>
</dbReference>
<dbReference type="InterPro" id="IPR011006">
    <property type="entry name" value="CheY-like_superfamily"/>
</dbReference>
<dbReference type="InterPro" id="IPR025662">
    <property type="entry name" value="Sigma_54_int_dom_ATP-bd_1"/>
</dbReference>
<dbReference type="PANTHER" id="PTHR32071:SF13">
    <property type="entry name" value="RESPONSE REGULATOR HSFA"/>
    <property type="match status" value="1"/>
</dbReference>
<dbReference type="PROSITE" id="PS00676">
    <property type="entry name" value="SIGMA54_INTERACT_2"/>
    <property type="match status" value="1"/>
</dbReference>
<dbReference type="FunFam" id="3.40.50.300:FF:000006">
    <property type="entry name" value="DNA-binding transcriptional regulator NtrC"/>
    <property type="match status" value="1"/>
</dbReference>
<dbReference type="Pfam" id="PF02954">
    <property type="entry name" value="HTH_8"/>
    <property type="match status" value="1"/>
</dbReference>
<dbReference type="Gene3D" id="3.40.50.300">
    <property type="entry name" value="P-loop containing nucleotide triphosphate hydrolases"/>
    <property type="match status" value="1"/>
</dbReference>
<feature type="domain" description="Response regulatory" evidence="7">
    <location>
        <begin position="10"/>
        <end position="125"/>
    </location>
</feature>
<keyword evidence="2" id="KW-0067">ATP-binding</keyword>
<dbReference type="Proteomes" id="UP000190102">
    <property type="component" value="Unassembled WGS sequence"/>
</dbReference>
<keyword evidence="4" id="KW-0804">Transcription</keyword>
<dbReference type="SUPFAM" id="SSF46689">
    <property type="entry name" value="Homeodomain-like"/>
    <property type="match status" value="1"/>
</dbReference>
<feature type="domain" description="Sigma-54 factor interaction" evidence="6">
    <location>
        <begin position="155"/>
        <end position="383"/>
    </location>
</feature>
<dbReference type="RefSeq" id="WP_078789072.1">
    <property type="nucleotide sequence ID" value="NZ_FUWR01000002.1"/>
</dbReference>
<dbReference type="STRING" id="115783.SAMN02745119_00784"/>
<dbReference type="InterPro" id="IPR001789">
    <property type="entry name" value="Sig_transdc_resp-reg_receiver"/>
</dbReference>
<dbReference type="Pfam" id="PF00072">
    <property type="entry name" value="Response_reg"/>
    <property type="match status" value="1"/>
</dbReference>
<dbReference type="EMBL" id="FUWR01000002">
    <property type="protein sequence ID" value="SJZ50069.1"/>
    <property type="molecule type" value="Genomic_DNA"/>
</dbReference>
<organism evidence="8 9">
    <name type="scientific">Trichlorobacter thiogenes</name>
    <dbReference type="NCBI Taxonomy" id="115783"/>
    <lineage>
        <taxon>Bacteria</taxon>
        <taxon>Pseudomonadati</taxon>
        <taxon>Thermodesulfobacteriota</taxon>
        <taxon>Desulfuromonadia</taxon>
        <taxon>Geobacterales</taxon>
        <taxon>Geobacteraceae</taxon>
        <taxon>Trichlorobacter</taxon>
    </lineage>
</organism>
<proteinExistence type="predicted"/>
<keyword evidence="5" id="KW-0597">Phosphoprotein</keyword>
<evidence type="ECO:0000313" key="8">
    <source>
        <dbReference type="EMBL" id="SJZ50069.1"/>
    </source>
</evidence>
<evidence type="ECO:0000256" key="2">
    <source>
        <dbReference type="ARBA" id="ARBA00022840"/>
    </source>
</evidence>
<dbReference type="PANTHER" id="PTHR32071">
    <property type="entry name" value="TRANSCRIPTIONAL REGULATORY PROTEIN"/>
    <property type="match status" value="1"/>
</dbReference>
<reference evidence="9" key="1">
    <citation type="submission" date="2017-02" db="EMBL/GenBank/DDBJ databases">
        <authorList>
            <person name="Varghese N."/>
            <person name="Submissions S."/>
        </authorList>
    </citation>
    <scope>NUCLEOTIDE SEQUENCE [LARGE SCALE GENOMIC DNA]</scope>
    <source>
        <strain evidence="9">ATCC BAA-34</strain>
    </source>
</reference>
<evidence type="ECO:0000256" key="3">
    <source>
        <dbReference type="ARBA" id="ARBA00023015"/>
    </source>
</evidence>
<dbReference type="SUPFAM" id="SSF52540">
    <property type="entry name" value="P-loop containing nucleoside triphosphate hydrolases"/>
    <property type="match status" value="1"/>
</dbReference>
<dbReference type="AlphaFoldDB" id="A0A1T4L5P8"/>
<dbReference type="InterPro" id="IPR058031">
    <property type="entry name" value="AAA_lid_NorR"/>
</dbReference>
<dbReference type="InterPro" id="IPR002197">
    <property type="entry name" value="HTH_Fis"/>
</dbReference>
<keyword evidence="1" id="KW-0547">Nucleotide-binding</keyword>
<evidence type="ECO:0000313" key="9">
    <source>
        <dbReference type="Proteomes" id="UP000190102"/>
    </source>
</evidence>
<dbReference type="SUPFAM" id="SSF52172">
    <property type="entry name" value="CheY-like"/>
    <property type="match status" value="1"/>
</dbReference>
<evidence type="ECO:0000259" key="6">
    <source>
        <dbReference type="PROSITE" id="PS50045"/>
    </source>
</evidence>
<gene>
    <name evidence="8" type="ORF">SAMN02745119_00784</name>
</gene>
<dbReference type="GO" id="GO:0006355">
    <property type="term" value="P:regulation of DNA-templated transcription"/>
    <property type="evidence" value="ECO:0007669"/>
    <property type="project" value="InterPro"/>
</dbReference>
<keyword evidence="3" id="KW-0805">Transcription regulation</keyword>
<dbReference type="PROSITE" id="PS50110">
    <property type="entry name" value="RESPONSE_REGULATORY"/>
    <property type="match status" value="1"/>
</dbReference>
<keyword evidence="9" id="KW-1185">Reference proteome</keyword>
<dbReference type="Gene3D" id="3.40.50.2300">
    <property type="match status" value="1"/>
</dbReference>
<dbReference type="PROSITE" id="PS00675">
    <property type="entry name" value="SIGMA54_INTERACT_1"/>
    <property type="match status" value="1"/>
</dbReference>
<keyword evidence="8" id="KW-0238">DNA-binding</keyword>
<evidence type="ECO:0000256" key="1">
    <source>
        <dbReference type="ARBA" id="ARBA00022741"/>
    </source>
</evidence>
<dbReference type="GO" id="GO:0043565">
    <property type="term" value="F:sequence-specific DNA binding"/>
    <property type="evidence" value="ECO:0007669"/>
    <property type="project" value="InterPro"/>
</dbReference>
<dbReference type="SMART" id="SM00382">
    <property type="entry name" value="AAA"/>
    <property type="match status" value="1"/>
</dbReference>
<dbReference type="Pfam" id="PF25601">
    <property type="entry name" value="AAA_lid_14"/>
    <property type="match status" value="1"/>
</dbReference>
<dbReference type="InterPro" id="IPR027417">
    <property type="entry name" value="P-loop_NTPase"/>
</dbReference>
<dbReference type="Gene3D" id="1.10.8.60">
    <property type="match status" value="1"/>
</dbReference>
<feature type="modified residue" description="4-aspartylphosphate" evidence="5">
    <location>
        <position position="60"/>
    </location>
</feature>
<dbReference type="GO" id="GO:0000160">
    <property type="term" value="P:phosphorelay signal transduction system"/>
    <property type="evidence" value="ECO:0007669"/>
    <property type="project" value="InterPro"/>
</dbReference>
<dbReference type="CDD" id="cd00009">
    <property type="entry name" value="AAA"/>
    <property type="match status" value="1"/>
</dbReference>
<dbReference type="InterPro" id="IPR009057">
    <property type="entry name" value="Homeodomain-like_sf"/>
</dbReference>
<name>A0A1T4L5P8_9BACT</name>
<sequence>MENSCALKGPVLVVDDDEQVANMVALTLQSEGIADLRKVTDSRQVMDILKQDGASLILLDMMMPNLSGRDLLPLIKQEYPYLPVVMVTGLSDVETVVECMKAGAYDYLLKPVEPSRLIACVKNAQHVNDLRNEISILKQYLLTDRLKQPEAFTEIKTCSKKMRSIFQYAEAVSGSRQPVLIAGETGVGKELMARAIHQLSGVKGSFVAVNVAGLDDAMFSDALFGHVKGAFTGADQVREGLIRKAAGGTLFLDEIGDLHGASQIKLLRLLQEGDYFPVGSDSVKKSDARIVAATNHNLQESMRAGRFRSDLYYRLCAHTIELPPLRERPEDIPLLTIHLVEETARVYGKQPPLLSAELIPHLRAQAYPGNIRELRGLVLDAMARHQEGLLTCEHFRLSKETCRNSVQVGNSNHLLSLFGHFPSFHEIEDYLIDEALTLSSGNHNLAASLLGVTRQTITNRLKARANGKTTA</sequence>
<dbReference type="PROSITE" id="PS50045">
    <property type="entry name" value="SIGMA54_INTERACT_4"/>
    <property type="match status" value="1"/>
</dbReference>
<evidence type="ECO:0000256" key="5">
    <source>
        <dbReference type="PROSITE-ProRule" id="PRU00169"/>
    </source>
</evidence>
<accession>A0A1T4L5P8</accession>
<dbReference type="GO" id="GO:0005524">
    <property type="term" value="F:ATP binding"/>
    <property type="evidence" value="ECO:0007669"/>
    <property type="project" value="UniProtKB-KW"/>
</dbReference>
<evidence type="ECO:0000256" key="4">
    <source>
        <dbReference type="ARBA" id="ARBA00023163"/>
    </source>
</evidence>
<dbReference type="InterPro" id="IPR025943">
    <property type="entry name" value="Sigma_54_int_dom_ATP-bd_2"/>
</dbReference>
<dbReference type="SMART" id="SM00448">
    <property type="entry name" value="REC"/>
    <property type="match status" value="1"/>
</dbReference>